<protein>
    <submittedName>
        <fullName evidence="4">Putative secreted protein</fullName>
    </submittedName>
</protein>
<feature type="signal peptide" evidence="2">
    <location>
        <begin position="1"/>
        <end position="24"/>
    </location>
</feature>
<dbReference type="Pfam" id="PF07589">
    <property type="entry name" value="PEP-CTERM"/>
    <property type="match status" value="1"/>
</dbReference>
<dbReference type="Proteomes" id="UP000295277">
    <property type="component" value="Unassembled WGS sequence"/>
</dbReference>
<keyword evidence="2" id="KW-0732">Signal</keyword>
<keyword evidence="1" id="KW-0472">Membrane</keyword>
<keyword evidence="1" id="KW-0812">Transmembrane</keyword>
<feature type="transmembrane region" description="Helical" evidence="1">
    <location>
        <begin position="196"/>
        <end position="216"/>
    </location>
</feature>
<feature type="chain" id="PRO_5020266728" evidence="2">
    <location>
        <begin position="25"/>
        <end position="221"/>
    </location>
</feature>
<evidence type="ECO:0000256" key="1">
    <source>
        <dbReference type="SAM" id="Phobius"/>
    </source>
</evidence>
<name>A0A4R1YMJ1_9RHOB</name>
<evidence type="ECO:0000256" key="2">
    <source>
        <dbReference type="SAM" id="SignalP"/>
    </source>
</evidence>
<proteinExistence type="predicted"/>
<feature type="domain" description="Ice-binding protein C-terminal" evidence="3">
    <location>
        <begin position="195"/>
        <end position="219"/>
    </location>
</feature>
<dbReference type="AlphaFoldDB" id="A0A4R1YMJ1"/>
<dbReference type="OrthoDB" id="8558695at2"/>
<dbReference type="InterPro" id="IPR022472">
    <property type="entry name" value="VPLPA-CTERM"/>
</dbReference>
<evidence type="ECO:0000313" key="5">
    <source>
        <dbReference type="Proteomes" id="UP000295277"/>
    </source>
</evidence>
<keyword evidence="1" id="KW-1133">Transmembrane helix</keyword>
<comment type="caution">
    <text evidence="4">The sequence shown here is derived from an EMBL/GenBank/DDBJ whole genome shotgun (WGS) entry which is preliminary data.</text>
</comment>
<evidence type="ECO:0000259" key="3">
    <source>
        <dbReference type="Pfam" id="PF07589"/>
    </source>
</evidence>
<dbReference type="EMBL" id="SLVM01000024">
    <property type="protein sequence ID" value="TCM78986.1"/>
    <property type="molecule type" value="Genomic_DNA"/>
</dbReference>
<evidence type="ECO:0000313" key="4">
    <source>
        <dbReference type="EMBL" id="TCM78986.1"/>
    </source>
</evidence>
<gene>
    <name evidence="4" type="ORF">EV216_12433</name>
</gene>
<sequence>MTTFVKATALAAVAAVGLAGAASAATFSVLDWSEQGTENKAGIDFAVGYGAHTPIGASWDKPDVVINVPPGNDPGDFQSPFNSNGLTETVDYFSTQPGGGPGLGAVSPVTLSFTEVQQAFTMLWGSIDSYNSVTFKLGGSDVYTLGGNAVAGAIGLDPATNYEVVALVKFLDFESGFDSITFASTSAALEFALAPIPLPAAGWLLLAGLGGLGVVARRKKA</sequence>
<dbReference type="RefSeq" id="WP_132696223.1">
    <property type="nucleotide sequence ID" value="NZ_SLVM01000024.1"/>
</dbReference>
<reference evidence="4 5" key="1">
    <citation type="submission" date="2019-03" db="EMBL/GenBank/DDBJ databases">
        <title>Genomic Encyclopedia of Type Strains, Phase IV (KMG-IV): sequencing the most valuable type-strain genomes for metagenomic binning, comparative biology and taxonomic classification.</title>
        <authorList>
            <person name="Goeker M."/>
        </authorList>
    </citation>
    <scope>NUCLEOTIDE SEQUENCE [LARGE SCALE GENOMIC DNA]</scope>
    <source>
        <strain evidence="4 5">DSM 21153</strain>
    </source>
</reference>
<dbReference type="InterPro" id="IPR013424">
    <property type="entry name" value="Ice-binding_C"/>
</dbReference>
<dbReference type="NCBIfam" id="TIGR03370">
    <property type="entry name" value="VPLPA-CTERM"/>
    <property type="match status" value="1"/>
</dbReference>
<organism evidence="4 5">
    <name type="scientific">Rhodovulum steppense</name>
    <dbReference type="NCBI Taxonomy" id="540251"/>
    <lineage>
        <taxon>Bacteria</taxon>
        <taxon>Pseudomonadati</taxon>
        <taxon>Pseudomonadota</taxon>
        <taxon>Alphaproteobacteria</taxon>
        <taxon>Rhodobacterales</taxon>
        <taxon>Paracoccaceae</taxon>
        <taxon>Rhodovulum</taxon>
    </lineage>
</organism>
<keyword evidence="5" id="KW-1185">Reference proteome</keyword>
<accession>A0A4R1YMJ1</accession>